<keyword evidence="2" id="KW-1133">Transmembrane helix</keyword>
<proteinExistence type="predicted"/>
<protein>
    <submittedName>
        <fullName evidence="3">Uncharacterized protein</fullName>
    </submittedName>
</protein>
<name>A0A835T5W8_CHLIN</name>
<feature type="transmembrane region" description="Helical" evidence="2">
    <location>
        <begin position="231"/>
        <end position="256"/>
    </location>
</feature>
<feature type="compositionally biased region" description="Low complexity" evidence="1">
    <location>
        <begin position="9"/>
        <end position="21"/>
    </location>
</feature>
<dbReference type="EMBL" id="JAEHOC010000022">
    <property type="protein sequence ID" value="KAG2432260.1"/>
    <property type="molecule type" value="Genomic_DNA"/>
</dbReference>
<feature type="transmembrane region" description="Helical" evidence="2">
    <location>
        <begin position="268"/>
        <end position="289"/>
    </location>
</feature>
<dbReference type="AlphaFoldDB" id="A0A835T5W8"/>
<dbReference type="OrthoDB" id="538166at2759"/>
<evidence type="ECO:0000313" key="3">
    <source>
        <dbReference type="EMBL" id="KAG2432260.1"/>
    </source>
</evidence>
<feature type="region of interest" description="Disordered" evidence="1">
    <location>
        <begin position="1"/>
        <end position="24"/>
    </location>
</feature>
<keyword evidence="4" id="KW-1185">Reference proteome</keyword>
<dbReference type="Proteomes" id="UP000650467">
    <property type="component" value="Unassembled WGS sequence"/>
</dbReference>
<accession>A0A835T5W8</accession>
<evidence type="ECO:0000256" key="2">
    <source>
        <dbReference type="SAM" id="Phobius"/>
    </source>
</evidence>
<organism evidence="3 4">
    <name type="scientific">Chlamydomonas incerta</name>
    <dbReference type="NCBI Taxonomy" id="51695"/>
    <lineage>
        <taxon>Eukaryota</taxon>
        <taxon>Viridiplantae</taxon>
        <taxon>Chlorophyta</taxon>
        <taxon>core chlorophytes</taxon>
        <taxon>Chlorophyceae</taxon>
        <taxon>CS clade</taxon>
        <taxon>Chlamydomonadales</taxon>
        <taxon>Chlamydomonadaceae</taxon>
        <taxon>Chlamydomonas</taxon>
    </lineage>
</organism>
<keyword evidence="2" id="KW-0812">Transmembrane</keyword>
<keyword evidence="2" id="KW-0472">Membrane</keyword>
<sequence length="294" mass="30231">MKAAKDRAAASAPRAKSPVASELKGEAEDLKAKFLKIQAEVSSYKELSVVNQKLEDELKRLREENEAQAAKLAAQQGEVAAAVAAAQADAVAPLQQQLEELALQLQNSQSQLERLGEAVEAAEADKAAAVKQLQDENAQLLAALAGAASRLAELVYPAGSLPAGLSVATRLEGGVKLEQALSATAAAAVAAATASAAAAATAEPAAAVQEVVVKAAAPAGPQPLWRRPAGFLGWLIGVVAFWVYQVLGALLLYYAAAILRGAPPALNLEFGLGCLVVTTLLPLANRLLIVPRAA</sequence>
<comment type="caution">
    <text evidence="3">The sequence shown here is derived from an EMBL/GenBank/DDBJ whole genome shotgun (WGS) entry which is preliminary data.</text>
</comment>
<evidence type="ECO:0000256" key="1">
    <source>
        <dbReference type="SAM" id="MobiDB-lite"/>
    </source>
</evidence>
<gene>
    <name evidence="3" type="ORF">HXX76_009178</name>
</gene>
<evidence type="ECO:0000313" key="4">
    <source>
        <dbReference type="Proteomes" id="UP000650467"/>
    </source>
</evidence>
<reference evidence="3" key="1">
    <citation type="journal article" date="2020" name="bioRxiv">
        <title>Comparative genomics of Chlamydomonas.</title>
        <authorList>
            <person name="Craig R.J."/>
            <person name="Hasan A.R."/>
            <person name="Ness R.W."/>
            <person name="Keightley P.D."/>
        </authorList>
    </citation>
    <scope>NUCLEOTIDE SEQUENCE</scope>
    <source>
        <strain evidence="3">SAG 7.73</strain>
    </source>
</reference>